<dbReference type="Pfam" id="PF03966">
    <property type="entry name" value="Trm112p"/>
    <property type="match status" value="1"/>
</dbReference>
<dbReference type="Gene3D" id="2.20.25.10">
    <property type="match status" value="1"/>
</dbReference>
<sequence>MAVALEPTLLEILACPAPDHGALRAADAGAAQDEFLTCTSCGRGYPVRDGIPVLLLEEAVGGPDDPGATGER</sequence>
<dbReference type="RefSeq" id="WP_184482309.1">
    <property type="nucleotide sequence ID" value="NZ_JACHIV010000001.1"/>
</dbReference>
<evidence type="ECO:0000256" key="1">
    <source>
        <dbReference type="HAMAP-Rule" id="MF_01187"/>
    </source>
</evidence>
<accession>A0A840NP47</accession>
<dbReference type="SUPFAM" id="SSF158997">
    <property type="entry name" value="Trm112p-like"/>
    <property type="match status" value="1"/>
</dbReference>
<keyword evidence="3" id="KW-1185">Reference proteome</keyword>
<reference evidence="2 3" key="1">
    <citation type="submission" date="2020-08" db="EMBL/GenBank/DDBJ databases">
        <title>Sequencing the genomes of 1000 actinobacteria strains.</title>
        <authorList>
            <person name="Klenk H.-P."/>
        </authorList>
    </citation>
    <scope>NUCLEOTIDE SEQUENCE [LARGE SCALE GENOMIC DNA]</scope>
    <source>
        <strain evidence="2 3">DSM 45582</strain>
    </source>
</reference>
<dbReference type="HAMAP" id="MF_01187">
    <property type="entry name" value="UPF0434"/>
    <property type="match status" value="1"/>
</dbReference>
<dbReference type="Proteomes" id="UP000580474">
    <property type="component" value="Unassembled WGS sequence"/>
</dbReference>
<comment type="caution">
    <text evidence="2">The sequence shown here is derived from an EMBL/GenBank/DDBJ whole genome shotgun (WGS) entry which is preliminary data.</text>
</comment>
<name>A0A840NP47_9PSEU</name>
<evidence type="ECO:0000313" key="2">
    <source>
        <dbReference type="EMBL" id="MBB5071745.1"/>
    </source>
</evidence>
<dbReference type="InterPro" id="IPR005651">
    <property type="entry name" value="Trm112-like"/>
</dbReference>
<evidence type="ECO:0000313" key="3">
    <source>
        <dbReference type="Proteomes" id="UP000580474"/>
    </source>
</evidence>
<gene>
    <name evidence="2" type="ORF">BJ969_004833</name>
</gene>
<comment type="similarity">
    <text evidence="1">Belongs to the UPF0434 family.</text>
</comment>
<organism evidence="2 3">
    <name type="scientific">Saccharopolyspora gloriosae</name>
    <dbReference type="NCBI Taxonomy" id="455344"/>
    <lineage>
        <taxon>Bacteria</taxon>
        <taxon>Bacillati</taxon>
        <taxon>Actinomycetota</taxon>
        <taxon>Actinomycetes</taxon>
        <taxon>Pseudonocardiales</taxon>
        <taxon>Pseudonocardiaceae</taxon>
        <taxon>Saccharopolyspora</taxon>
    </lineage>
</organism>
<protein>
    <recommendedName>
        <fullName evidence="1">UPF0434 protein BJ969_004833</fullName>
    </recommendedName>
</protein>
<proteinExistence type="inferred from homology"/>
<dbReference type="EMBL" id="JACHIV010000001">
    <property type="protein sequence ID" value="MBB5071745.1"/>
    <property type="molecule type" value="Genomic_DNA"/>
</dbReference>
<dbReference type="AlphaFoldDB" id="A0A840NP47"/>